<proteinExistence type="predicted"/>
<comment type="caution">
    <text evidence="2">The sequence shown here is derived from an EMBL/GenBank/DDBJ whole genome shotgun (WGS) entry which is preliminary data.</text>
</comment>
<feature type="domain" description="GST N-terminal" evidence="1">
    <location>
        <begin position="1"/>
        <end position="83"/>
    </location>
</feature>
<evidence type="ECO:0000259" key="1">
    <source>
        <dbReference type="PROSITE" id="PS50404"/>
    </source>
</evidence>
<name>A0A3S3YIM0_9RHOB</name>
<sequence>MKLHWSPRSPFVRKVMIALKATGLEDGIELCRTVVSSVSRSPEAILADNPAGQIPALVLDNGLVLQDSRVILSWIDHASGGQLDPADPMERLGQMADEALADELTGAALLLRIEYQRDEPSEGMIDNLSTKLHRGLARFEARVAQLPQAKIARSSIALICLLGQIDLRFSQSRWREAFPGLRAWAEAMEQLPEVMATRIVDDAPPQRRDTSALLDFTAALPVGA</sequence>
<protein>
    <submittedName>
        <fullName evidence="2">Glutathione S-transferase</fullName>
    </submittedName>
</protein>
<dbReference type="Pfam" id="PF13417">
    <property type="entry name" value="GST_N_3"/>
    <property type="match status" value="1"/>
</dbReference>
<keyword evidence="2" id="KW-0808">Transferase</keyword>
<dbReference type="InterPro" id="IPR004045">
    <property type="entry name" value="Glutathione_S-Trfase_N"/>
</dbReference>
<dbReference type="InterPro" id="IPR050983">
    <property type="entry name" value="GST_Omega/HSP26"/>
</dbReference>
<dbReference type="PROSITE" id="PS50404">
    <property type="entry name" value="GST_NTER"/>
    <property type="match status" value="1"/>
</dbReference>
<dbReference type="InterPro" id="IPR036249">
    <property type="entry name" value="Thioredoxin-like_sf"/>
</dbReference>
<dbReference type="Gene3D" id="3.40.30.10">
    <property type="entry name" value="Glutaredoxin"/>
    <property type="match status" value="1"/>
</dbReference>
<dbReference type="AlphaFoldDB" id="A0A3S3YIM0"/>
<dbReference type="SUPFAM" id="SSF47616">
    <property type="entry name" value="GST C-terminal domain-like"/>
    <property type="match status" value="1"/>
</dbReference>
<dbReference type="EMBL" id="SBLC01000013">
    <property type="protein sequence ID" value="RWY40970.1"/>
    <property type="molecule type" value="Genomic_DNA"/>
</dbReference>
<dbReference type="PANTHER" id="PTHR43968">
    <property type="match status" value="1"/>
</dbReference>
<accession>A0A3S3YIM0</accession>
<dbReference type="Proteomes" id="UP000287168">
    <property type="component" value="Unassembled WGS sequence"/>
</dbReference>
<dbReference type="RefSeq" id="WP_128489048.1">
    <property type="nucleotide sequence ID" value="NZ_JBHLXB010000003.1"/>
</dbReference>
<evidence type="ECO:0000313" key="2">
    <source>
        <dbReference type="EMBL" id="RWY40970.1"/>
    </source>
</evidence>
<dbReference type="GO" id="GO:0016740">
    <property type="term" value="F:transferase activity"/>
    <property type="evidence" value="ECO:0007669"/>
    <property type="project" value="UniProtKB-KW"/>
</dbReference>
<reference evidence="2 3" key="1">
    <citation type="journal article" date="2015" name="Int. J. Syst. Evol. Microbiol.">
        <title>Gemmobacter intermedius sp. nov., isolated from a white stork (Ciconia ciconia).</title>
        <authorList>
            <person name="Kampfer P."/>
            <person name="Jerzak L."/>
            <person name="Wilharm G."/>
            <person name="Golke J."/>
            <person name="Busse H.J."/>
            <person name="Glaeser S.P."/>
        </authorList>
    </citation>
    <scope>NUCLEOTIDE SEQUENCE [LARGE SCALE GENOMIC DNA]</scope>
    <source>
        <strain evidence="2 3">119/4</strain>
    </source>
</reference>
<dbReference type="PANTHER" id="PTHR43968:SF6">
    <property type="entry name" value="GLUTATHIONE S-TRANSFERASE OMEGA"/>
    <property type="match status" value="1"/>
</dbReference>
<dbReference type="InterPro" id="IPR036282">
    <property type="entry name" value="Glutathione-S-Trfase_C_sf"/>
</dbReference>
<keyword evidence="3" id="KW-1185">Reference proteome</keyword>
<dbReference type="SUPFAM" id="SSF52833">
    <property type="entry name" value="Thioredoxin-like"/>
    <property type="match status" value="1"/>
</dbReference>
<organism evidence="2 3">
    <name type="scientific">Falsigemmobacter intermedius</name>
    <dbReference type="NCBI Taxonomy" id="1553448"/>
    <lineage>
        <taxon>Bacteria</taxon>
        <taxon>Pseudomonadati</taxon>
        <taxon>Pseudomonadota</taxon>
        <taxon>Alphaproteobacteria</taxon>
        <taxon>Rhodobacterales</taxon>
        <taxon>Paracoccaceae</taxon>
        <taxon>Falsigemmobacter</taxon>
    </lineage>
</organism>
<gene>
    <name evidence="2" type="ORF">EP867_10815</name>
</gene>
<dbReference type="OrthoDB" id="9795329at2"/>
<evidence type="ECO:0000313" key="3">
    <source>
        <dbReference type="Proteomes" id="UP000287168"/>
    </source>
</evidence>
<dbReference type="GO" id="GO:0005737">
    <property type="term" value="C:cytoplasm"/>
    <property type="evidence" value="ECO:0007669"/>
    <property type="project" value="TreeGrafter"/>
</dbReference>
<dbReference type="Gene3D" id="1.20.1050.10">
    <property type="match status" value="1"/>
</dbReference>